<dbReference type="KEGG" id="pnd:Pla175_36150"/>
<dbReference type="SUPFAM" id="SSF53623">
    <property type="entry name" value="MurD-like peptide ligases, catalytic domain"/>
    <property type="match status" value="1"/>
</dbReference>
<evidence type="ECO:0000259" key="2">
    <source>
        <dbReference type="Pfam" id="PF08245"/>
    </source>
</evidence>
<dbReference type="Gene3D" id="3.40.1390.10">
    <property type="entry name" value="MurE/MurF, N-terminal domain"/>
    <property type="match status" value="1"/>
</dbReference>
<dbReference type="GO" id="GO:0005524">
    <property type="term" value="F:ATP binding"/>
    <property type="evidence" value="ECO:0007669"/>
    <property type="project" value="InterPro"/>
</dbReference>
<dbReference type="Pfam" id="PF02875">
    <property type="entry name" value="Mur_ligase_C"/>
    <property type="match status" value="1"/>
</dbReference>
<feature type="domain" description="Mur ligase C-terminal" evidence="1">
    <location>
        <begin position="331"/>
        <end position="433"/>
    </location>
</feature>
<dbReference type="PANTHER" id="PTHR23135:SF4">
    <property type="entry name" value="UDP-N-ACETYLMURAMOYL-L-ALANYL-D-GLUTAMATE--2,6-DIAMINOPIMELATE LIGASE MURE HOMOLOG, CHLOROPLASTIC"/>
    <property type="match status" value="1"/>
</dbReference>
<organism evidence="3 4">
    <name type="scientific">Pirellulimonas nuda</name>
    <dbReference type="NCBI Taxonomy" id="2528009"/>
    <lineage>
        <taxon>Bacteria</taxon>
        <taxon>Pseudomonadati</taxon>
        <taxon>Planctomycetota</taxon>
        <taxon>Planctomycetia</taxon>
        <taxon>Pirellulales</taxon>
        <taxon>Lacipirellulaceae</taxon>
        <taxon>Pirellulimonas</taxon>
    </lineage>
</organism>
<dbReference type="GO" id="GO:0047482">
    <property type="term" value="F:UDP-N-acetylmuramoyl-L-alanyl-D-glutamate-L-lysine ligase activity"/>
    <property type="evidence" value="ECO:0007669"/>
    <property type="project" value="UniProtKB-EC"/>
</dbReference>
<gene>
    <name evidence="3" type="ORF">Pla175_36150</name>
</gene>
<dbReference type="Proteomes" id="UP000317429">
    <property type="component" value="Chromosome"/>
</dbReference>
<keyword evidence="3" id="KW-0436">Ligase</keyword>
<feature type="domain" description="Mur ligase central" evidence="2">
    <location>
        <begin position="115"/>
        <end position="303"/>
    </location>
</feature>
<dbReference type="InterPro" id="IPR004101">
    <property type="entry name" value="Mur_ligase_C"/>
</dbReference>
<dbReference type="RefSeq" id="WP_145288241.1">
    <property type="nucleotide sequence ID" value="NZ_CP036291.1"/>
</dbReference>
<dbReference type="SUPFAM" id="SSF63418">
    <property type="entry name" value="MurE/MurF N-terminal domain"/>
    <property type="match status" value="1"/>
</dbReference>
<dbReference type="Gene3D" id="3.40.1190.10">
    <property type="entry name" value="Mur-like, catalytic domain"/>
    <property type="match status" value="1"/>
</dbReference>
<dbReference type="EC" id="6.3.2.7" evidence="3"/>
<evidence type="ECO:0000313" key="4">
    <source>
        <dbReference type="Proteomes" id="UP000317429"/>
    </source>
</evidence>
<dbReference type="Gene3D" id="3.90.190.20">
    <property type="entry name" value="Mur ligase, C-terminal domain"/>
    <property type="match status" value="1"/>
</dbReference>
<keyword evidence="4" id="KW-1185">Reference proteome</keyword>
<proteinExistence type="predicted"/>
<dbReference type="EMBL" id="CP036291">
    <property type="protein sequence ID" value="QDU90213.1"/>
    <property type="molecule type" value="Genomic_DNA"/>
</dbReference>
<name>A0A518DFF4_9BACT</name>
<evidence type="ECO:0000313" key="3">
    <source>
        <dbReference type="EMBL" id="QDU90213.1"/>
    </source>
</evidence>
<dbReference type="InterPro" id="IPR035911">
    <property type="entry name" value="MurE/MurF_N"/>
</dbReference>
<dbReference type="InterPro" id="IPR036615">
    <property type="entry name" value="Mur_ligase_C_dom_sf"/>
</dbReference>
<dbReference type="SUPFAM" id="SSF53244">
    <property type="entry name" value="MurD-like peptide ligases, peptide-binding domain"/>
    <property type="match status" value="1"/>
</dbReference>
<dbReference type="OrthoDB" id="9800958at2"/>
<dbReference type="InterPro" id="IPR013221">
    <property type="entry name" value="Mur_ligase_cen"/>
</dbReference>
<dbReference type="PANTHER" id="PTHR23135">
    <property type="entry name" value="MUR LIGASE FAMILY MEMBER"/>
    <property type="match status" value="1"/>
</dbReference>
<dbReference type="Pfam" id="PF08245">
    <property type="entry name" value="Mur_ligase_M"/>
    <property type="match status" value="1"/>
</dbReference>
<sequence length="466" mass="47273">MPATNQPRIGGLHLAAALPGAQAVGSRQVRVTGCTCDPRKVRPGDAFIAIDGPQGDDCRGVQLAAKRGAAAVVAERLLPIGATPQFLVEDARHAFGALCHALVGHPTASMPTIAVTGSLGKSAVAALASSIISHAGAQPSLSLGADTCLGSAAAAARWLADTMVSGATHAVVEASGTQLAAGALLGASLDAVCVTNLKADRGHGGQSPDAQRRQMLASLELLAPEGIAVLNADDPDCVRALAERDGPTVTFGVSPGADVSATLVERNASEQVFILHSGADSAAVRTEVIGDAHMQNCLAAAAIGLAYGADLTSIAAGIEAVRKLPNTMRPIRSGQGFPVFLDGARSPAALRGVLETAREVASGRVLCVASLNGETSLESSTVAAALSDQTYLIADNGPPRPGAPGRWFDDRFTALALALAVAEPGDCLVLAGHRADSRIEGLTEHEVVTTLLRQRGAQELQAARAA</sequence>
<accession>A0A518DFF4</accession>
<evidence type="ECO:0000259" key="1">
    <source>
        <dbReference type="Pfam" id="PF02875"/>
    </source>
</evidence>
<reference evidence="3 4" key="1">
    <citation type="submission" date="2019-02" db="EMBL/GenBank/DDBJ databases">
        <title>Deep-cultivation of Planctomycetes and their phenomic and genomic characterization uncovers novel biology.</title>
        <authorList>
            <person name="Wiegand S."/>
            <person name="Jogler M."/>
            <person name="Boedeker C."/>
            <person name="Pinto D."/>
            <person name="Vollmers J."/>
            <person name="Rivas-Marin E."/>
            <person name="Kohn T."/>
            <person name="Peeters S.H."/>
            <person name="Heuer A."/>
            <person name="Rast P."/>
            <person name="Oberbeckmann S."/>
            <person name="Bunk B."/>
            <person name="Jeske O."/>
            <person name="Meyerdierks A."/>
            <person name="Storesund J.E."/>
            <person name="Kallscheuer N."/>
            <person name="Luecker S."/>
            <person name="Lage O.M."/>
            <person name="Pohl T."/>
            <person name="Merkel B.J."/>
            <person name="Hornburger P."/>
            <person name="Mueller R.-W."/>
            <person name="Bruemmer F."/>
            <person name="Labrenz M."/>
            <person name="Spormann A.M."/>
            <person name="Op den Camp H."/>
            <person name="Overmann J."/>
            <person name="Amann R."/>
            <person name="Jetten M.S.M."/>
            <person name="Mascher T."/>
            <person name="Medema M.H."/>
            <person name="Devos D.P."/>
            <person name="Kaster A.-K."/>
            <person name="Ovreas L."/>
            <person name="Rohde M."/>
            <person name="Galperin M.Y."/>
            <person name="Jogler C."/>
        </authorList>
    </citation>
    <scope>NUCLEOTIDE SEQUENCE [LARGE SCALE GENOMIC DNA]</scope>
    <source>
        <strain evidence="3 4">Pla175</strain>
    </source>
</reference>
<protein>
    <submittedName>
        <fullName evidence="3">MurE-like ligase</fullName>
        <ecNumber evidence="3">6.3.2.7</ecNumber>
    </submittedName>
</protein>
<dbReference type="AlphaFoldDB" id="A0A518DFF4"/>
<dbReference type="InterPro" id="IPR036565">
    <property type="entry name" value="Mur-like_cat_sf"/>
</dbReference>